<dbReference type="PROSITE" id="PS00455">
    <property type="entry name" value="AMP_BINDING"/>
    <property type="match status" value="1"/>
</dbReference>
<evidence type="ECO:0000259" key="3">
    <source>
        <dbReference type="Pfam" id="PF13193"/>
    </source>
</evidence>
<name>A0ABN3JAA0_9ACTN</name>
<dbReference type="Pfam" id="PF13193">
    <property type="entry name" value="AMP-binding_C"/>
    <property type="match status" value="1"/>
</dbReference>
<dbReference type="InterPro" id="IPR025110">
    <property type="entry name" value="AMP-bd_C"/>
</dbReference>
<evidence type="ECO:0000313" key="5">
    <source>
        <dbReference type="Proteomes" id="UP001501231"/>
    </source>
</evidence>
<dbReference type="Gene3D" id="3.40.50.12780">
    <property type="entry name" value="N-terminal domain of ligase-like"/>
    <property type="match status" value="1"/>
</dbReference>
<organism evidence="4 5">
    <name type="scientific">Actinomadura vinacea</name>
    <dbReference type="NCBI Taxonomy" id="115336"/>
    <lineage>
        <taxon>Bacteria</taxon>
        <taxon>Bacillati</taxon>
        <taxon>Actinomycetota</taxon>
        <taxon>Actinomycetes</taxon>
        <taxon>Streptosporangiales</taxon>
        <taxon>Thermomonosporaceae</taxon>
        <taxon>Actinomadura</taxon>
    </lineage>
</organism>
<dbReference type="PANTHER" id="PTHR43201">
    <property type="entry name" value="ACYL-COA SYNTHETASE"/>
    <property type="match status" value="1"/>
</dbReference>
<sequence>MTATTERPDHGMRAMVSSLRPPASQAATYYAQGWWRPESFLDDLRAAASATPDRPAYINWRRDLGREVIVTFGELASYVDRLSAGLRGLGLCPGDVVAFQLPNWWEAAALALACLDAGLIAVPMLITLGRREVERILAGTEANACVVVDRWEAARPDLLLADLATRLPRLGHRIVVGDAAATGAVAVADLIKAGSSHARSPRGPDEVSMVLFTSGTTGEMKGVLHTPNTQYASIRPRRDVLLRTATPANLIHSAGMQTNVLMPLVTGCASVFADTLDPQVWLDLLARHRVTDFLVNPQMSRTLVQAQRRRRRPLPDLRRIINSGAPLPAPLIAPIRDRLCPVLVNGYGMTETGGLTATAVDDPPDRVGNSIGRPLTGRQIRLAPDDPPGVFRLHVRGPSVCVGTFRLRDRQPAWVPATTDGWYDTGDLVGEDGRGGLRYLSRVADRIGSPLPIPILEVEDELLRHPAVADVAIVGCPDNADQESVCAVVVPAGPAPTLDGLRRHLLDTGMTEWYLPTRLEYVEALPRNDLGKVLKNQLRDRLRPRSGGTAASAATDGTFH</sequence>
<dbReference type="InterPro" id="IPR042099">
    <property type="entry name" value="ANL_N_sf"/>
</dbReference>
<dbReference type="InterPro" id="IPR020845">
    <property type="entry name" value="AMP-binding_CS"/>
</dbReference>
<dbReference type="Proteomes" id="UP001501231">
    <property type="component" value="Unassembled WGS sequence"/>
</dbReference>
<evidence type="ECO:0000259" key="2">
    <source>
        <dbReference type="Pfam" id="PF00501"/>
    </source>
</evidence>
<dbReference type="InterPro" id="IPR000873">
    <property type="entry name" value="AMP-dep_synth/lig_dom"/>
</dbReference>
<protein>
    <submittedName>
        <fullName evidence="4">AMP-binding protein</fullName>
    </submittedName>
</protein>
<gene>
    <name evidence="4" type="ORF">GCM10010191_41360</name>
</gene>
<feature type="domain" description="AMP-dependent synthetase/ligase" evidence="2">
    <location>
        <begin position="45"/>
        <end position="400"/>
    </location>
</feature>
<dbReference type="Pfam" id="PF00501">
    <property type="entry name" value="AMP-binding"/>
    <property type="match status" value="1"/>
</dbReference>
<dbReference type="PANTHER" id="PTHR43201:SF8">
    <property type="entry name" value="ACYL-COA SYNTHETASE FAMILY MEMBER 3"/>
    <property type="match status" value="1"/>
</dbReference>
<evidence type="ECO:0000256" key="1">
    <source>
        <dbReference type="ARBA" id="ARBA00006432"/>
    </source>
</evidence>
<reference evidence="4 5" key="1">
    <citation type="journal article" date="2019" name="Int. J. Syst. Evol. Microbiol.">
        <title>The Global Catalogue of Microorganisms (GCM) 10K type strain sequencing project: providing services to taxonomists for standard genome sequencing and annotation.</title>
        <authorList>
            <consortium name="The Broad Institute Genomics Platform"/>
            <consortium name="The Broad Institute Genome Sequencing Center for Infectious Disease"/>
            <person name="Wu L."/>
            <person name="Ma J."/>
        </authorList>
    </citation>
    <scope>NUCLEOTIDE SEQUENCE [LARGE SCALE GENOMIC DNA]</scope>
    <source>
        <strain evidence="4 5">JCM 3325</strain>
    </source>
</reference>
<feature type="domain" description="AMP-binding enzyme C-terminal" evidence="3">
    <location>
        <begin position="457"/>
        <end position="532"/>
    </location>
</feature>
<proteinExistence type="inferred from homology"/>
<dbReference type="SUPFAM" id="SSF56801">
    <property type="entry name" value="Acetyl-CoA synthetase-like"/>
    <property type="match status" value="1"/>
</dbReference>
<dbReference type="InterPro" id="IPR045851">
    <property type="entry name" value="AMP-bd_C_sf"/>
</dbReference>
<comment type="caution">
    <text evidence="4">The sequence shown here is derived from an EMBL/GenBank/DDBJ whole genome shotgun (WGS) entry which is preliminary data.</text>
</comment>
<dbReference type="Gene3D" id="3.30.300.30">
    <property type="match status" value="1"/>
</dbReference>
<dbReference type="RefSeq" id="WP_344590834.1">
    <property type="nucleotide sequence ID" value="NZ_BAAARW010000014.1"/>
</dbReference>
<evidence type="ECO:0000313" key="4">
    <source>
        <dbReference type="EMBL" id="GAA2424859.1"/>
    </source>
</evidence>
<accession>A0ABN3JAA0</accession>
<comment type="similarity">
    <text evidence="1">Belongs to the ATP-dependent AMP-binding enzyme family.</text>
</comment>
<dbReference type="EMBL" id="BAAARW010000014">
    <property type="protein sequence ID" value="GAA2424859.1"/>
    <property type="molecule type" value="Genomic_DNA"/>
</dbReference>
<keyword evidence="5" id="KW-1185">Reference proteome</keyword>